<dbReference type="InterPro" id="IPR036637">
    <property type="entry name" value="Phosphohistidine_dom_sf"/>
</dbReference>
<organism evidence="20 21">
    <name type="scientific">Rhodococcus coprophilus</name>
    <dbReference type="NCBI Taxonomy" id="38310"/>
    <lineage>
        <taxon>Bacteria</taxon>
        <taxon>Bacillati</taxon>
        <taxon>Actinomycetota</taxon>
        <taxon>Actinomycetes</taxon>
        <taxon>Mycobacteriales</taxon>
        <taxon>Nocardiaceae</taxon>
        <taxon>Rhodococcus</taxon>
    </lineage>
</organism>
<evidence type="ECO:0000256" key="6">
    <source>
        <dbReference type="ARBA" id="ARBA00021623"/>
    </source>
</evidence>
<evidence type="ECO:0000256" key="8">
    <source>
        <dbReference type="ARBA" id="ARBA00022723"/>
    </source>
</evidence>
<evidence type="ECO:0000256" key="16">
    <source>
        <dbReference type="SAM" id="MobiDB-lite"/>
    </source>
</evidence>
<dbReference type="SUPFAM" id="SSF52009">
    <property type="entry name" value="Phosphohistidine domain"/>
    <property type="match status" value="1"/>
</dbReference>
<evidence type="ECO:0000256" key="1">
    <source>
        <dbReference type="ARBA" id="ARBA00001946"/>
    </source>
</evidence>
<feature type="domain" description="PEP-utilising enzyme mobile" evidence="17">
    <location>
        <begin position="368"/>
        <end position="438"/>
    </location>
</feature>
<dbReference type="InterPro" id="IPR040442">
    <property type="entry name" value="Pyrv_kinase-like_dom_sf"/>
</dbReference>
<feature type="region of interest" description="Disordered" evidence="16">
    <location>
        <begin position="316"/>
        <end position="338"/>
    </location>
</feature>
<dbReference type="InterPro" id="IPR000121">
    <property type="entry name" value="PEP_util_C"/>
</dbReference>
<evidence type="ECO:0000313" key="20">
    <source>
        <dbReference type="EMBL" id="SQI30348.1"/>
    </source>
</evidence>
<dbReference type="Pfam" id="PF02896">
    <property type="entry name" value="PEP-utilizers_C"/>
    <property type="match status" value="1"/>
</dbReference>
<keyword evidence="11 15" id="KW-0067">ATP-binding</keyword>
<keyword evidence="7 15" id="KW-0808">Transferase</keyword>
<feature type="compositionally biased region" description="Polar residues" evidence="16">
    <location>
        <begin position="316"/>
        <end position="330"/>
    </location>
</feature>
<evidence type="ECO:0000256" key="7">
    <source>
        <dbReference type="ARBA" id="ARBA00022679"/>
    </source>
</evidence>
<dbReference type="STRING" id="1219011.GCA_001895045_01894"/>
<dbReference type="Gene3D" id="3.50.30.10">
    <property type="entry name" value="Phosphohistidine domain"/>
    <property type="match status" value="1"/>
</dbReference>
<dbReference type="InterPro" id="IPR015813">
    <property type="entry name" value="Pyrv/PenolPyrv_kinase-like_dom"/>
</dbReference>
<keyword evidence="9 15" id="KW-0547">Nucleotide-binding</keyword>
<dbReference type="EMBL" id="LS483468">
    <property type="protein sequence ID" value="SQI30348.1"/>
    <property type="molecule type" value="Genomic_DNA"/>
</dbReference>
<comment type="catalytic activity">
    <reaction evidence="14 15">
        <text>pyruvate + ATP + H2O = phosphoenolpyruvate + AMP + phosphate + 2 H(+)</text>
        <dbReference type="Rhea" id="RHEA:11364"/>
        <dbReference type="ChEBI" id="CHEBI:15361"/>
        <dbReference type="ChEBI" id="CHEBI:15377"/>
        <dbReference type="ChEBI" id="CHEBI:15378"/>
        <dbReference type="ChEBI" id="CHEBI:30616"/>
        <dbReference type="ChEBI" id="CHEBI:43474"/>
        <dbReference type="ChEBI" id="CHEBI:58702"/>
        <dbReference type="ChEBI" id="CHEBI:456215"/>
        <dbReference type="EC" id="2.7.9.2"/>
    </reaction>
</comment>
<dbReference type="EC" id="2.7.9.2" evidence="5 15"/>
<dbReference type="SUPFAM" id="SSF56059">
    <property type="entry name" value="Glutathione synthetase ATP-binding domain-like"/>
    <property type="match status" value="1"/>
</dbReference>
<dbReference type="InterPro" id="IPR006319">
    <property type="entry name" value="PEP_synth"/>
</dbReference>
<dbReference type="GO" id="GO:0006094">
    <property type="term" value="P:gluconeogenesis"/>
    <property type="evidence" value="ECO:0007669"/>
    <property type="project" value="UniProtKB-UniPathway"/>
</dbReference>
<evidence type="ECO:0000259" key="18">
    <source>
        <dbReference type="Pfam" id="PF01326"/>
    </source>
</evidence>
<dbReference type="InterPro" id="IPR008279">
    <property type="entry name" value="PEP-util_enz_mobile_dom"/>
</dbReference>
<keyword evidence="12 15" id="KW-0460">Magnesium</keyword>
<sequence>MAEHHLWIRPIETVGAEDAPMVGGKSANLGELTRAGFPVPPAFAVTADAYIDAMQAAGLRARLAAEAVPAPDIDEATLIRTSAELAESVTNASVPDEMRADIVAAYEALGARVAVAVRSSAPAEDAADTSFAGIHESYTNIVGAEAVVRAVQACWASLWSERARTYRGIRGISEEPSIAVVVQVMVRSESSGVAFTADPRTGELDRIVIEAALGLGEVVVGGQVEPDTYVVAKDGLQVLDVHLGHQEFEIASTEQGDSRVAVDPARGVQVLDDDQIDRVARLAVGVEQHYGSPQDLEFAFAEGDLWIVQARPITTLNGQGTGRPNGSTAGPSGDGDTAPLLIGLGAGPGSATGRVRVLRDLADGKRLTDGEIIVAPMTRPDWLPILRRAGGIVTDGGGITCHAAIVGRELGKPVVVGARSATTTLRDGQVITVDGDAGVVFEGAVTTAGSRARADEAGTAAVGSAPTVTATSVYVNLATPDAAEAVAATDVDGVGLLRAEFMITEALAGEHPAHMIAEGRRDEYVEKMAAGVSRIAAAFAPRPVVYRAIDLRSNEFADLEGGEIEPDEANPMIGYRGCFRYVRDPELFSLDLDVIHRVRSAYPNVHLMIPFVRTRWELKECLAQLDAHPLGADRRMWRWIMAEVPSVVYWLPEYAALGIDGVSIGSNDLTQLMLGVDRDSEVCKDLFDTLDPAVLDAIDHIIDRASAAGLTTSLCGQAVSTSPALAEHLVRRGITSVSVTPDAAARTRRTVAQAEQRIVLGRARRNEE</sequence>
<dbReference type="UniPathway" id="UPA00138"/>
<dbReference type="Gene3D" id="3.20.20.60">
    <property type="entry name" value="Phosphoenolpyruvate-binding domains"/>
    <property type="match status" value="1"/>
</dbReference>
<protein>
    <recommendedName>
        <fullName evidence="6 15">Phosphoenolpyruvate synthase</fullName>
        <shortName evidence="15">PEP synthase</shortName>
        <ecNumber evidence="5 15">2.7.9.2</ecNumber>
    </recommendedName>
    <alternativeName>
        <fullName evidence="13 15">Pyruvate, water dikinase</fullName>
    </alternativeName>
</protein>
<evidence type="ECO:0000256" key="15">
    <source>
        <dbReference type="PIRNR" id="PIRNR000854"/>
    </source>
</evidence>
<dbReference type="KEGG" id="rcr:NCTC10994_01503"/>
<feature type="domain" description="PEP-utilising enzyme C-terminal" evidence="19">
    <location>
        <begin position="467"/>
        <end position="755"/>
    </location>
</feature>
<reference evidence="20 21" key="1">
    <citation type="submission" date="2018-06" db="EMBL/GenBank/DDBJ databases">
        <authorList>
            <consortium name="Pathogen Informatics"/>
            <person name="Doyle S."/>
        </authorList>
    </citation>
    <scope>NUCLEOTIDE SEQUENCE [LARGE SCALE GENOMIC DNA]</scope>
    <source>
        <strain evidence="20 21">NCTC10994</strain>
    </source>
</reference>
<evidence type="ECO:0000256" key="11">
    <source>
        <dbReference type="ARBA" id="ARBA00022840"/>
    </source>
</evidence>
<dbReference type="Pfam" id="PF01326">
    <property type="entry name" value="PPDK_N"/>
    <property type="match status" value="1"/>
</dbReference>
<dbReference type="PANTHER" id="PTHR43030:SF1">
    <property type="entry name" value="PHOSPHOENOLPYRUVATE SYNTHASE"/>
    <property type="match status" value="1"/>
</dbReference>
<comment type="pathway">
    <text evidence="3 15">Carbohydrate biosynthesis; gluconeogenesis.</text>
</comment>
<dbReference type="PANTHER" id="PTHR43030">
    <property type="entry name" value="PHOSPHOENOLPYRUVATE SYNTHASE"/>
    <property type="match status" value="1"/>
</dbReference>
<feature type="domain" description="Pyruvate phosphate dikinase AMP/ATP-binding" evidence="18">
    <location>
        <begin position="20"/>
        <end position="318"/>
    </location>
</feature>
<comment type="cofactor">
    <cofactor evidence="1 15">
        <name>Mg(2+)</name>
        <dbReference type="ChEBI" id="CHEBI:18420"/>
    </cofactor>
</comment>
<dbReference type="GO" id="GO:0005524">
    <property type="term" value="F:ATP binding"/>
    <property type="evidence" value="ECO:0007669"/>
    <property type="project" value="UniProtKB-KW"/>
</dbReference>
<evidence type="ECO:0000256" key="9">
    <source>
        <dbReference type="ARBA" id="ARBA00022741"/>
    </source>
</evidence>
<dbReference type="PIRSF" id="PIRSF000854">
    <property type="entry name" value="PEP_synthase"/>
    <property type="match status" value="1"/>
</dbReference>
<dbReference type="InterPro" id="IPR002192">
    <property type="entry name" value="PPDK_AMP/ATP-bd"/>
</dbReference>
<dbReference type="NCBIfam" id="NF005057">
    <property type="entry name" value="PRK06464.1"/>
    <property type="match status" value="1"/>
</dbReference>
<dbReference type="Gene3D" id="3.30.1490.20">
    <property type="entry name" value="ATP-grasp fold, A domain"/>
    <property type="match status" value="1"/>
</dbReference>
<keyword evidence="10 15" id="KW-0418">Kinase</keyword>
<evidence type="ECO:0000256" key="14">
    <source>
        <dbReference type="ARBA" id="ARBA00047700"/>
    </source>
</evidence>
<dbReference type="Pfam" id="PF00391">
    <property type="entry name" value="PEP-utilizers"/>
    <property type="match status" value="1"/>
</dbReference>
<proteinExistence type="inferred from homology"/>
<evidence type="ECO:0000259" key="19">
    <source>
        <dbReference type="Pfam" id="PF02896"/>
    </source>
</evidence>
<evidence type="ECO:0000256" key="5">
    <source>
        <dbReference type="ARBA" id="ARBA00011996"/>
    </source>
</evidence>
<dbReference type="RefSeq" id="WP_072699867.1">
    <property type="nucleotide sequence ID" value="NZ_JAFBBL010000001.1"/>
</dbReference>
<evidence type="ECO:0000313" key="21">
    <source>
        <dbReference type="Proteomes" id="UP000249091"/>
    </source>
</evidence>
<comment type="function">
    <text evidence="2 15">Catalyzes the phosphorylation of pyruvate to phosphoenolpyruvate.</text>
</comment>
<evidence type="ECO:0000256" key="4">
    <source>
        <dbReference type="ARBA" id="ARBA00007837"/>
    </source>
</evidence>
<name>A0A2X4U599_9NOCA</name>
<dbReference type="Gene3D" id="3.30.470.20">
    <property type="entry name" value="ATP-grasp fold, B domain"/>
    <property type="match status" value="1"/>
</dbReference>
<evidence type="ECO:0000256" key="3">
    <source>
        <dbReference type="ARBA" id="ARBA00004742"/>
    </source>
</evidence>
<dbReference type="GO" id="GO:0008986">
    <property type="term" value="F:pyruvate, water dikinase activity"/>
    <property type="evidence" value="ECO:0007669"/>
    <property type="project" value="UniProtKB-EC"/>
</dbReference>
<keyword evidence="20" id="KW-0670">Pyruvate</keyword>
<evidence type="ECO:0000256" key="10">
    <source>
        <dbReference type="ARBA" id="ARBA00022777"/>
    </source>
</evidence>
<evidence type="ECO:0000256" key="13">
    <source>
        <dbReference type="ARBA" id="ARBA00033470"/>
    </source>
</evidence>
<dbReference type="InterPro" id="IPR013815">
    <property type="entry name" value="ATP_grasp_subdomain_1"/>
</dbReference>
<dbReference type="GO" id="GO:0046872">
    <property type="term" value="F:metal ion binding"/>
    <property type="evidence" value="ECO:0007669"/>
    <property type="project" value="UniProtKB-KW"/>
</dbReference>
<evidence type="ECO:0000256" key="12">
    <source>
        <dbReference type="ARBA" id="ARBA00022842"/>
    </source>
</evidence>
<accession>A0A2X4U599</accession>
<comment type="similarity">
    <text evidence="4 15">Belongs to the PEP-utilizing enzyme family.</text>
</comment>
<dbReference type="Proteomes" id="UP000249091">
    <property type="component" value="Chromosome 1"/>
</dbReference>
<keyword evidence="21" id="KW-1185">Reference proteome</keyword>
<keyword evidence="8 15" id="KW-0479">Metal-binding</keyword>
<dbReference type="AlphaFoldDB" id="A0A2X4U599"/>
<evidence type="ECO:0000256" key="2">
    <source>
        <dbReference type="ARBA" id="ARBA00002988"/>
    </source>
</evidence>
<evidence type="ECO:0000259" key="17">
    <source>
        <dbReference type="Pfam" id="PF00391"/>
    </source>
</evidence>
<gene>
    <name evidence="20" type="primary">ppsA_2</name>
    <name evidence="20" type="ORF">NCTC10994_01503</name>
</gene>
<dbReference type="SUPFAM" id="SSF51621">
    <property type="entry name" value="Phosphoenolpyruvate/pyruvate domain"/>
    <property type="match status" value="1"/>
</dbReference>